<dbReference type="Pfam" id="PF08708">
    <property type="entry name" value="PriCT_1"/>
    <property type="match status" value="1"/>
</dbReference>
<accession>A0A1U9KDW3</accession>
<dbReference type="InterPro" id="IPR004322">
    <property type="entry name" value="Plasmid_replicase_bac"/>
</dbReference>
<dbReference type="OrthoDB" id="7365487at2"/>
<sequence>MIMGLVLEKESIQSSQDLQHETLPKWWKRDCSMLVNSFMVIQEIFPELSRMAQYFLPKMPRKIRASQNLRSISISRHTDFYNFSKGILLPWVSFDSKDARNVLLYDIDHKEAWNLIKKLPACIRPHIVMDPHKGTALGIISLRTPVLLNGHTKPVELAEACHQMMAKYLNATPLPHGSVVKNPFGMMDNVIGYLPRIGEPHTPAIWFQHDQRKCWHTIPGAQDVELKDILNHLKADYGEVCSKGTRRQFVKRGDPSTLGRNCAVFDLVRWYAYDHYETDYAALLDEAETVNQTFSDPLPHKELASIAKSISRFMQNRYNGKKDSGRHINRGIMKLEASQLDIKKKQKLSAHRTNDIKREKTEALIFQALESWNPELKLNQKNLSKISGIQLRTIQKKWNEPEVKATRSGHN</sequence>
<dbReference type="InterPro" id="IPR014820">
    <property type="entry name" value="PriCT_1"/>
</dbReference>
<evidence type="ECO:0000259" key="1">
    <source>
        <dbReference type="Pfam" id="PF08708"/>
    </source>
</evidence>
<dbReference type="KEGG" id="aace:A0U92_03400"/>
<organism evidence="2 4">
    <name type="scientific">Acetobacter aceti</name>
    <dbReference type="NCBI Taxonomy" id="435"/>
    <lineage>
        <taxon>Bacteria</taxon>
        <taxon>Pseudomonadati</taxon>
        <taxon>Pseudomonadota</taxon>
        <taxon>Alphaproteobacteria</taxon>
        <taxon>Acetobacterales</taxon>
        <taxon>Acetobacteraceae</taxon>
        <taxon>Acetobacter</taxon>
        <taxon>Acetobacter subgen. Acetobacter</taxon>
    </lineage>
</organism>
<evidence type="ECO:0000313" key="3">
    <source>
        <dbReference type="EMBL" id="AQS84622.1"/>
    </source>
</evidence>
<evidence type="ECO:0000313" key="4">
    <source>
        <dbReference type="Proteomes" id="UP000188937"/>
    </source>
</evidence>
<dbReference type="AlphaFoldDB" id="A0A1U9KDW3"/>
<protein>
    <recommendedName>
        <fullName evidence="1">Primase C-terminal 1 domain-containing protein</fullName>
    </recommendedName>
</protein>
<proteinExistence type="predicted"/>
<reference evidence="2 4" key="1">
    <citation type="submission" date="2016-03" db="EMBL/GenBank/DDBJ databases">
        <title>Acetic acid bacteria sequencing.</title>
        <authorList>
            <person name="Brandt J."/>
            <person name="Jakob F."/>
            <person name="Vogel R.F."/>
        </authorList>
    </citation>
    <scope>NUCLEOTIDE SEQUENCE [LARGE SCALE GENOMIC DNA]</scope>
    <source>
        <strain evidence="2 4">TMW2.1153</strain>
    </source>
</reference>
<feature type="domain" description="Primase C-terminal 1" evidence="1">
    <location>
        <begin position="257"/>
        <end position="312"/>
    </location>
</feature>
<dbReference type="Gene3D" id="1.10.340.50">
    <property type="match status" value="1"/>
</dbReference>
<dbReference type="Proteomes" id="UP000188937">
    <property type="component" value="Chromosome"/>
</dbReference>
<dbReference type="KEGG" id="aace:A0U92_07320"/>
<evidence type="ECO:0000313" key="2">
    <source>
        <dbReference type="EMBL" id="AQS83966.1"/>
    </source>
</evidence>
<keyword evidence="4" id="KW-1185">Reference proteome</keyword>
<gene>
    <name evidence="2" type="ORF">A0U92_03400</name>
    <name evidence="3" type="ORF">A0U92_07320</name>
</gene>
<name>A0A1U9KDW3_ACEAC</name>
<dbReference type="EMBL" id="CP014692">
    <property type="protein sequence ID" value="AQS83966.1"/>
    <property type="molecule type" value="Genomic_DNA"/>
</dbReference>
<dbReference type="EMBL" id="CP014692">
    <property type="protein sequence ID" value="AQS84622.1"/>
    <property type="molecule type" value="Genomic_DNA"/>
</dbReference>
<dbReference type="Pfam" id="PF03090">
    <property type="entry name" value="Replicase"/>
    <property type="match status" value="1"/>
</dbReference>